<keyword evidence="2" id="KW-1185">Reference proteome</keyword>
<gene>
    <name evidence="1" type="ORF">EZ449_15650</name>
</gene>
<evidence type="ECO:0000313" key="1">
    <source>
        <dbReference type="EMBL" id="TCD05893.1"/>
    </source>
</evidence>
<comment type="caution">
    <text evidence="1">The sequence shown here is derived from an EMBL/GenBank/DDBJ whole genome shotgun (WGS) entry which is preliminary data.</text>
</comment>
<accession>A0A4R0NZB6</accession>
<dbReference type="EMBL" id="SJSN01000012">
    <property type="protein sequence ID" value="TCD05893.1"/>
    <property type="molecule type" value="Genomic_DNA"/>
</dbReference>
<dbReference type="RefSeq" id="WP_165499781.1">
    <property type="nucleotide sequence ID" value="NZ_SJSN01000012.1"/>
</dbReference>
<name>A0A4R0NZB6_9SPHI</name>
<reference evidence="1 2" key="1">
    <citation type="submission" date="2019-02" db="EMBL/GenBank/DDBJ databases">
        <title>Pedobacter sp. RP-3-11 sp. nov., isolated from Arctic soil.</title>
        <authorList>
            <person name="Dahal R.H."/>
        </authorList>
    </citation>
    <scope>NUCLEOTIDE SEQUENCE [LARGE SCALE GENOMIC DNA]</scope>
    <source>
        <strain evidence="1 2">RP-3-11</strain>
    </source>
</reference>
<evidence type="ECO:0000313" key="2">
    <source>
        <dbReference type="Proteomes" id="UP000291485"/>
    </source>
</evidence>
<organism evidence="1 2">
    <name type="scientific">Pedobacter frigidisoli</name>
    <dbReference type="NCBI Taxonomy" id="2530455"/>
    <lineage>
        <taxon>Bacteria</taxon>
        <taxon>Pseudomonadati</taxon>
        <taxon>Bacteroidota</taxon>
        <taxon>Sphingobacteriia</taxon>
        <taxon>Sphingobacteriales</taxon>
        <taxon>Sphingobacteriaceae</taxon>
        <taxon>Pedobacter</taxon>
    </lineage>
</organism>
<protein>
    <submittedName>
        <fullName evidence="1">Uncharacterized protein</fullName>
    </submittedName>
</protein>
<dbReference type="Proteomes" id="UP000291485">
    <property type="component" value="Unassembled WGS sequence"/>
</dbReference>
<sequence>MRKKITVLIDLIGYGIVELPVEYALSFYTKSGRYRVLAACHIGGIDRAVHSWLCSTDFRLTFSDFDVGKGHTVCFSVEENINLYYHTMRNVVADYLALKENFFYECFSGQE</sequence>
<dbReference type="AlphaFoldDB" id="A0A4R0NZB6"/>
<proteinExistence type="predicted"/>